<dbReference type="Proteomes" id="UP000318065">
    <property type="component" value="Chromosome"/>
</dbReference>
<keyword evidence="4" id="KW-1185">Reference proteome</keyword>
<dbReference type="Pfam" id="PF12229">
    <property type="entry name" value="PG_binding_4"/>
    <property type="match status" value="2"/>
</dbReference>
<dbReference type="PANTHER" id="PTHR35788">
    <property type="entry name" value="EXPORTED PROTEIN-RELATED"/>
    <property type="match status" value="1"/>
</dbReference>
<dbReference type="AlphaFoldDB" id="A0A510HFJ3"/>
<sequence>MSTDTEELFEGFLEESLSLKRVAGRDASRREQRGRNLFQKRSGAFGGTERGVRRFVGPLIIALAAVAVLVALDYWMNAGRIYRGVEVGDVALGGRTPEEAEEIVLRRAEGALERVELRGGPEGEVSFSARQMGIDYKVRETVEAAYAVGREGGILERLGERLRAAYGTVTIEPRVDYRPEVARQRVEEVASRLDKPPRQAEVNVYGSEVDVVGSREGYRLDVEATMRSVDRAVEDMSGEARLVGRVLEPEYTTAEAERAAERARRALGGQLVLTYEGRRWTVSPAAIGDSLKITARDGEFRVEVNRDRLRENLSGVYAAINQEPVEAGYEVSGEQITVTPSRTGRAIQDEKLLGAIAEGVFEGRREYEIPVAVDRPELTTAEAERLKPTDLLATYQTNYLTYDDSPGRVENLEIASEAVDGTLLAPGEVFSFNELAAPLEYHDTKVIINGRVDTAEGGGLCQVSSTLYMAANLAGLDVIERHPHYAELPYIRPGFDATVWFGALDMKFKNNSPGYILIREWVDRSTGTVNAAIYGRPSGIEVDMRSEKVSETVDEEGKPVTTWITYQTVRKNGEVVFDGVLHKDVYKYLKPAAPDAPYDERPVN</sequence>
<accession>A0A510HFJ3</accession>
<proteinExistence type="predicted"/>
<name>A0A510HFJ3_9ACTN</name>
<dbReference type="InterPro" id="IPR022029">
    <property type="entry name" value="YoaR-like_PG-bd"/>
</dbReference>
<feature type="domain" description="YoaR-like putative peptidoglycan binding" evidence="2">
    <location>
        <begin position="295"/>
        <end position="366"/>
    </location>
</feature>
<evidence type="ECO:0000313" key="3">
    <source>
        <dbReference type="EMBL" id="BBL78709.1"/>
    </source>
</evidence>
<reference evidence="3" key="1">
    <citation type="journal article" date="2019" name="Microbiol. Resour. Announc.">
        <title>Complete Genome Sequence of Rubrobacter xylanophilus Strain AA3-22, Isolated from Arima Onsen in Japan.</title>
        <authorList>
            <person name="Tomariguchi N."/>
            <person name="Miyazaki K."/>
        </authorList>
    </citation>
    <scope>NUCLEOTIDE SEQUENCE [LARGE SCALE GENOMIC DNA]</scope>
    <source>
        <strain evidence="3">AA3-22</strain>
    </source>
</reference>
<gene>
    <name evidence="3" type="ORF">RxyAA322_05630</name>
</gene>
<keyword evidence="1" id="KW-1133">Transmembrane helix</keyword>
<keyword evidence="1" id="KW-0472">Membrane</keyword>
<organism evidence="3 4">
    <name type="scientific">Rubrobacter xylanophilus</name>
    <dbReference type="NCBI Taxonomy" id="49319"/>
    <lineage>
        <taxon>Bacteria</taxon>
        <taxon>Bacillati</taxon>
        <taxon>Actinomycetota</taxon>
        <taxon>Rubrobacteria</taxon>
        <taxon>Rubrobacterales</taxon>
        <taxon>Rubrobacteraceae</taxon>
        <taxon>Rubrobacter</taxon>
    </lineage>
</organism>
<dbReference type="RefSeq" id="WP_244299840.1">
    <property type="nucleotide sequence ID" value="NZ_AP019791.1"/>
</dbReference>
<dbReference type="InterPro" id="IPR052913">
    <property type="entry name" value="Glycopeptide_resist_protein"/>
</dbReference>
<evidence type="ECO:0000259" key="2">
    <source>
        <dbReference type="Pfam" id="PF12229"/>
    </source>
</evidence>
<evidence type="ECO:0000256" key="1">
    <source>
        <dbReference type="SAM" id="Phobius"/>
    </source>
</evidence>
<protein>
    <submittedName>
        <fullName evidence="3">VanW family protein</fullName>
    </submittedName>
</protein>
<dbReference type="EMBL" id="AP019791">
    <property type="protein sequence ID" value="BBL78709.1"/>
    <property type="molecule type" value="Genomic_DNA"/>
</dbReference>
<dbReference type="Pfam" id="PF04294">
    <property type="entry name" value="VanW"/>
    <property type="match status" value="1"/>
</dbReference>
<feature type="domain" description="YoaR-like putative peptidoglycan binding" evidence="2">
    <location>
        <begin position="126"/>
        <end position="239"/>
    </location>
</feature>
<evidence type="ECO:0000313" key="4">
    <source>
        <dbReference type="Proteomes" id="UP000318065"/>
    </source>
</evidence>
<dbReference type="InterPro" id="IPR007391">
    <property type="entry name" value="Vancomycin_resist_VanW"/>
</dbReference>
<feature type="transmembrane region" description="Helical" evidence="1">
    <location>
        <begin position="55"/>
        <end position="75"/>
    </location>
</feature>
<keyword evidence="1" id="KW-0812">Transmembrane</keyword>
<dbReference type="PANTHER" id="PTHR35788:SF1">
    <property type="entry name" value="EXPORTED PROTEIN"/>
    <property type="match status" value="1"/>
</dbReference>